<organism evidence="1 2">
    <name type="scientific">Portunus trituberculatus</name>
    <name type="common">Swimming crab</name>
    <name type="synonym">Neptunus trituberculatus</name>
    <dbReference type="NCBI Taxonomy" id="210409"/>
    <lineage>
        <taxon>Eukaryota</taxon>
        <taxon>Metazoa</taxon>
        <taxon>Ecdysozoa</taxon>
        <taxon>Arthropoda</taxon>
        <taxon>Crustacea</taxon>
        <taxon>Multicrustacea</taxon>
        <taxon>Malacostraca</taxon>
        <taxon>Eumalacostraca</taxon>
        <taxon>Eucarida</taxon>
        <taxon>Decapoda</taxon>
        <taxon>Pleocyemata</taxon>
        <taxon>Brachyura</taxon>
        <taxon>Eubrachyura</taxon>
        <taxon>Portunoidea</taxon>
        <taxon>Portunidae</taxon>
        <taxon>Portuninae</taxon>
        <taxon>Portunus</taxon>
    </lineage>
</organism>
<dbReference type="Proteomes" id="UP000324222">
    <property type="component" value="Unassembled WGS sequence"/>
</dbReference>
<dbReference type="AlphaFoldDB" id="A0A5B7I198"/>
<evidence type="ECO:0000313" key="1">
    <source>
        <dbReference type="EMBL" id="MPC79141.1"/>
    </source>
</evidence>
<reference evidence="1 2" key="1">
    <citation type="submission" date="2019-05" db="EMBL/GenBank/DDBJ databases">
        <title>Another draft genome of Portunus trituberculatus and its Hox gene families provides insights of decapod evolution.</title>
        <authorList>
            <person name="Jeong J.-H."/>
            <person name="Song I."/>
            <person name="Kim S."/>
            <person name="Choi T."/>
            <person name="Kim D."/>
            <person name="Ryu S."/>
            <person name="Kim W."/>
        </authorList>
    </citation>
    <scope>NUCLEOTIDE SEQUENCE [LARGE SCALE GENOMIC DNA]</scope>
    <source>
        <tissue evidence="1">Muscle</tissue>
    </source>
</reference>
<protein>
    <submittedName>
        <fullName evidence="1">Uncharacterized protein</fullName>
    </submittedName>
</protein>
<name>A0A5B7I198_PORTR</name>
<dbReference type="EMBL" id="VSRR010050353">
    <property type="protein sequence ID" value="MPC79141.1"/>
    <property type="molecule type" value="Genomic_DNA"/>
</dbReference>
<accession>A0A5B7I198</accession>
<gene>
    <name evidence="1" type="ORF">E2C01_073654</name>
</gene>
<keyword evidence="2" id="KW-1185">Reference proteome</keyword>
<comment type="caution">
    <text evidence="1">The sequence shown here is derived from an EMBL/GenBank/DDBJ whole genome shotgun (WGS) entry which is preliminary data.</text>
</comment>
<evidence type="ECO:0000313" key="2">
    <source>
        <dbReference type="Proteomes" id="UP000324222"/>
    </source>
</evidence>
<sequence>MEVANYKKLMEEGLSKAEKEKEKLKDLVNPYSVRDVQDTSATLSEPGVRDLGVAVNCRLNSANMNVA</sequence>
<proteinExistence type="predicted"/>